<protein>
    <submittedName>
        <fullName evidence="1">Uncharacterized protein</fullName>
    </submittedName>
</protein>
<sequence>MASLMILPREIRDDILERVLLSETQSPRERGREPGQTRITDLEPYRWMFENKPVLSEPQTVQPTASALLLVSRQFHDETLDALRRLPCQGRRHKMEFMLLESRELWLTFTHVPFRCTTLEQVDFTVRLVGTMQDPSRAESPGGIGRHVLGILYALARCLNCGPTRKPPASTTYINDRSITVRHVVLNFVSPADQSLLAGPDDRTAWRAALEHARRSGGRGCHRIPEEADEARVAGLGHGEPF</sequence>
<accession>A0ABR1QU51</accession>
<proteinExistence type="predicted"/>
<organism evidence="1 2">
    <name type="scientific">Apiospora aurea</name>
    <dbReference type="NCBI Taxonomy" id="335848"/>
    <lineage>
        <taxon>Eukaryota</taxon>
        <taxon>Fungi</taxon>
        <taxon>Dikarya</taxon>
        <taxon>Ascomycota</taxon>
        <taxon>Pezizomycotina</taxon>
        <taxon>Sordariomycetes</taxon>
        <taxon>Xylariomycetidae</taxon>
        <taxon>Amphisphaeriales</taxon>
        <taxon>Apiosporaceae</taxon>
        <taxon>Apiospora</taxon>
    </lineage>
</organism>
<reference evidence="1 2" key="1">
    <citation type="submission" date="2023-01" db="EMBL/GenBank/DDBJ databases">
        <title>Analysis of 21 Apiospora genomes using comparative genomics revels a genus with tremendous synthesis potential of carbohydrate active enzymes and secondary metabolites.</title>
        <authorList>
            <person name="Sorensen T."/>
        </authorList>
    </citation>
    <scope>NUCLEOTIDE SEQUENCE [LARGE SCALE GENOMIC DNA]</scope>
    <source>
        <strain evidence="1 2">CBS 24483</strain>
    </source>
</reference>
<evidence type="ECO:0000313" key="2">
    <source>
        <dbReference type="Proteomes" id="UP001391051"/>
    </source>
</evidence>
<dbReference type="GeneID" id="92073030"/>
<keyword evidence="2" id="KW-1185">Reference proteome</keyword>
<dbReference type="EMBL" id="JAQQWE010000002">
    <property type="protein sequence ID" value="KAK7962921.1"/>
    <property type="molecule type" value="Genomic_DNA"/>
</dbReference>
<name>A0ABR1QU51_9PEZI</name>
<dbReference type="Proteomes" id="UP001391051">
    <property type="component" value="Unassembled WGS sequence"/>
</dbReference>
<dbReference type="RefSeq" id="XP_066705032.1">
    <property type="nucleotide sequence ID" value="XM_066839968.1"/>
</dbReference>
<evidence type="ECO:0000313" key="1">
    <source>
        <dbReference type="EMBL" id="KAK7962921.1"/>
    </source>
</evidence>
<gene>
    <name evidence="1" type="ORF">PG986_003746</name>
</gene>
<comment type="caution">
    <text evidence="1">The sequence shown here is derived from an EMBL/GenBank/DDBJ whole genome shotgun (WGS) entry which is preliminary data.</text>
</comment>